<gene>
    <name evidence="1" type="primary">ORF97608</name>
</gene>
<dbReference type="AlphaFoldDB" id="A0A0B7A569"/>
<reference evidence="1" key="1">
    <citation type="submission" date="2014-12" db="EMBL/GenBank/DDBJ databases">
        <title>Insight into the proteome of Arion vulgaris.</title>
        <authorList>
            <person name="Aradska J."/>
            <person name="Bulat T."/>
            <person name="Smidak R."/>
            <person name="Sarate P."/>
            <person name="Gangsoo J."/>
            <person name="Sialana F."/>
            <person name="Bilban M."/>
            <person name="Lubec G."/>
        </authorList>
    </citation>
    <scope>NUCLEOTIDE SEQUENCE</scope>
    <source>
        <tissue evidence="1">Skin</tissue>
    </source>
</reference>
<sequence>MVARKMIASMIRLLNIYEIRAFAVSTSASCCKCWEERKWWVSCLCVCVLCVCAMCELCA</sequence>
<accession>A0A0B7A569</accession>
<evidence type="ECO:0000313" key="1">
    <source>
        <dbReference type="EMBL" id="CEK75923.1"/>
    </source>
</evidence>
<feature type="non-terminal residue" evidence="1">
    <location>
        <position position="59"/>
    </location>
</feature>
<name>A0A0B7A569_9EUPU</name>
<organism evidence="1">
    <name type="scientific">Arion vulgaris</name>
    <dbReference type="NCBI Taxonomy" id="1028688"/>
    <lineage>
        <taxon>Eukaryota</taxon>
        <taxon>Metazoa</taxon>
        <taxon>Spiralia</taxon>
        <taxon>Lophotrochozoa</taxon>
        <taxon>Mollusca</taxon>
        <taxon>Gastropoda</taxon>
        <taxon>Heterobranchia</taxon>
        <taxon>Euthyneura</taxon>
        <taxon>Panpulmonata</taxon>
        <taxon>Eupulmonata</taxon>
        <taxon>Stylommatophora</taxon>
        <taxon>Helicina</taxon>
        <taxon>Arionoidea</taxon>
        <taxon>Arionidae</taxon>
        <taxon>Arion</taxon>
    </lineage>
</organism>
<dbReference type="EMBL" id="HACG01029058">
    <property type="protein sequence ID" value="CEK75923.1"/>
    <property type="molecule type" value="Transcribed_RNA"/>
</dbReference>
<proteinExistence type="predicted"/>
<protein>
    <submittedName>
        <fullName evidence="1">Uncharacterized protein</fullName>
    </submittedName>
</protein>